<dbReference type="Pfam" id="PF04397">
    <property type="entry name" value="LytTR"/>
    <property type="match status" value="1"/>
</dbReference>
<evidence type="ECO:0000256" key="3">
    <source>
        <dbReference type="ARBA" id="ARBA00023159"/>
    </source>
</evidence>
<evidence type="ECO:0000259" key="4">
    <source>
        <dbReference type="PROSITE" id="PS50930"/>
    </source>
</evidence>
<keyword evidence="3" id="KW-0010">Activator</keyword>
<accession>A0A841ZP88</accession>
<dbReference type="GO" id="GO:0000156">
    <property type="term" value="F:phosphorelay response regulator activity"/>
    <property type="evidence" value="ECO:0007669"/>
    <property type="project" value="InterPro"/>
</dbReference>
<keyword evidence="2" id="KW-0902">Two-component regulatory system</keyword>
<reference evidence="5 6" key="1">
    <citation type="submission" date="2020-03" db="EMBL/GenBank/DDBJ databases">
        <title>Soil Listeria distribution.</title>
        <authorList>
            <person name="Liao J."/>
            <person name="Wiedmann M."/>
        </authorList>
    </citation>
    <scope>NUCLEOTIDE SEQUENCE [LARGE SCALE GENOMIC DNA]</scope>
    <source>
        <strain evidence="5 6">FSL L7-1507</strain>
    </source>
</reference>
<dbReference type="InterPro" id="IPR011006">
    <property type="entry name" value="CheY-like_superfamily"/>
</dbReference>
<protein>
    <submittedName>
        <fullName evidence="5">Response regulator transcription factor</fullName>
    </submittedName>
</protein>
<evidence type="ECO:0000256" key="2">
    <source>
        <dbReference type="ARBA" id="ARBA00023012"/>
    </source>
</evidence>
<evidence type="ECO:0000313" key="5">
    <source>
        <dbReference type="EMBL" id="MBC1521347.1"/>
    </source>
</evidence>
<dbReference type="Gene3D" id="3.40.50.2300">
    <property type="match status" value="1"/>
</dbReference>
<dbReference type="PROSITE" id="PS50930">
    <property type="entry name" value="HTH_LYTTR"/>
    <property type="match status" value="1"/>
</dbReference>
<name>A0A841ZP88_9LIST</name>
<keyword evidence="1" id="KW-0963">Cytoplasm</keyword>
<dbReference type="EMBL" id="JAARRM010000002">
    <property type="protein sequence ID" value="MBC1521347.1"/>
    <property type="molecule type" value="Genomic_DNA"/>
</dbReference>
<dbReference type="RefSeq" id="WP_185373205.1">
    <property type="nucleotide sequence ID" value="NZ_JAARRM010000002.1"/>
</dbReference>
<gene>
    <name evidence="5" type="ORF">HB912_06780</name>
</gene>
<dbReference type="GO" id="GO:0003677">
    <property type="term" value="F:DNA binding"/>
    <property type="evidence" value="ECO:0007669"/>
    <property type="project" value="InterPro"/>
</dbReference>
<dbReference type="PANTHER" id="PTHR37299">
    <property type="entry name" value="TRANSCRIPTIONAL REGULATOR-RELATED"/>
    <property type="match status" value="1"/>
</dbReference>
<evidence type="ECO:0000256" key="1">
    <source>
        <dbReference type="ARBA" id="ARBA00022490"/>
    </source>
</evidence>
<dbReference type="Proteomes" id="UP000559885">
    <property type="component" value="Unassembled WGS sequence"/>
</dbReference>
<dbReference type="SUPFAM" id="SSF52172">
    <property type="entry name" value="CheY-like"/>
    <property type="match status" value="1"/>
</dbReference>
<dbReference type="InterPro" id="IPR046947">
    <property type="entry name" value="LytR-like"/>
</dbReference>
<organism evidence="5 6">
    <name type="scientific">Listeria aquatica</name>
    <dbReference type="NCBI Taxonomy" id="1494960"/>
    <lineage>
        <taxon>Bacteria</taxon>
        <taxon>Bacillati</taxon>
        <taxon>Bacillota</taxon>
        <taxon>Bacilli</taxon>
        <taxon>Bacillales</taxon>
        <taxon>Listeriaceae</taxon>
        <taxon>Listeria</taxon>
    </lineage>
</organism>
<dbReference type="PANTHER" id="PTHR37299:SF3">
    <property type="entry name" value="STAGE 0 SPORULATION PROTEIN A HOMOLOG"/>
    <property type="match status" value="1"/>
</dbReference>
<dbReference type="Gene3D" id="2.40.50.1020">
    <property type="entry name" value="LytTr DNA-binding domain"/>
    <property type="match status" value="1"/>
</dbReference>
<dbReference type="SMART" id="SM00850">
    <property type="entry name" value="LytTR"/>
    <property type="match status" value="1"/>
</dbReference>
<dbReference type="InterPro" id="IPR007492">
    <property type="entry name" value="LytTR_DNA-bd_dom"/>
</dbReference>
<feature type="domain" description="HTH LytTR-type" evidence="4">
    <location>
        <begin position="147"/>
        <end position="251"/>
    </location>
</feature>
<evidence type="ECO:0000313" key="6">
    <source>
        <dbReference type="Proteomes" id="UP000559885"/>
    </source>
</evidence>
<dbReference type="AlphaFoldDB" id="A0A841ZP88"/>
<comment type="caution">
    <text evidence="5">The sequence shown here is derived from an EMBL/GenBank/DDBJ whole genome shotgun (WGS) entry which is preliminary data.</text>
</comment>
<sequence length="253" mass="29308">MPKIFIIEDNFLYREQLRTSVTRLIKDAYFLNFSEIQAPTNIFDFFQTLPKIAIHDNDVFILDIDLKIQFNGVDIAKAIRTLNSNCFILFFTSHPQYTLDILSEHILPFSYILKKEDLLAETFHELEKTVNSINNFIKIRVSSKGFLHLKIDSTVVNIPYSDIILIQTIKSSRGTVDLITKSGRFVFNQKISELKKQIDTPFLYTGLNSIILNINEITYISKIEHLIQFANGLKIEVGIRIINKVKKYIQSLN</sequence>
<proteinExistence type="predicted"/>